<dbReference type="GO" id="GO:0019346">
    <property type="term" value="P:transsulfuration"/>
    <property type="evidence" value="ECO:0007669"/>
    <property type="project" value="InterPro"/>
</dbReference>
<dbReference type="InterPro" id="IPR015424">
    <property type="entry name" value="PyrdxlP-dep_Trfase"/>
</dbReference>
<keyword evidence="14" id="KW-1185">Reference proteome</keyword>
<protein>
    <recommendedName>
        <fullName evidence="4">L-methionine gamma-lyase</fullName>
        <ecNumber evidence="3">4.4.1.11</ecNumber>
        <ecNumber evidence="7">4.4.1.2</ecNumber>
    </recommendedName>
    <alternativeName>
        <fullName evidence="8">Homocysteine desulfhydrase</fullName>
    </alternativeName>
</protein>
<dbReference type="AlphaFoldDB" id="A0A1B9AT73"/>
<gene>
    <name evidence="13" type="ORF">A8F95_07600</name>
</gene>
<evidence type="ECO:0000256" key="2">
    <source>
        <dbReference type="ARBA" id="ARBA00008667"/>
    </source>
</evidence>
<proteinExistence type="inferred from homology"/>
<comment type="catalytic activity">
    <reaction evidence="9">
        <text>L-homocysteine + H2O = 2-oxobutanoate + hydrogen sulfide + NH4(+) + H(+)</text>
        <dbReference type="Rhea" id="RHEA:14501"/>
        <dbReference type="ChEBI" id="CHEBI:15377"/>
        <dbReference type="ChEBI" id="CHEBI:15378"/>
        <dbReference type="ChEBI" id="CHEBI:16763"/>
        <dbReference type="ChEBI" id="CHEBI:28938"/>
        <dbReference type="ChEBI" id="CHEBI:29919"/>
        <dbReference type="ChEBI" id="CHEBI:58199"/>
        <dbReference type="EC" id="4.4.1.2"/>
    </reaction>
    <physiologicalReaction direction="left-to-right" evidence="9">
        <dbReference type="Rhea" id="RHEA:14502"/>
    </physiologicalReaction>
</comment>
<dbReference type="InterPro" id="IPR015422">
    <property type="entry name" value="PyrdxlP-dep_Trfase_small"/>
</dbReference>
<dbReference type="PANTHER" id="PTHR11808">
    <property type="entry name" value="TRANS-SULFURATION ENZYME FAMILY MEMBER"/>
    <property type="match status" value="1"/>
</dbReference>
<dbReference type="FunFam" id="3.90.1150.10:FF:000033">
    <property type="entry name" value="Cystathionine gamma-synthase"/>
    <property type="match status" value="1"/>
</dbReference>
<dbReference type="EC" id="4.4.1.11" evidence="3"/>
<dbReference type="Pfam" id="PF01053">
    <property type="entry name" value="Cys_Met_Meta_PP"/>
    <property type="match status" value="1"/>
</dbReference>
<comment type="cofactor">
    <cofactor evidence="1 12">
        <name>pyridoxal 5'-phosphate</name>
        <dbReference type="ChEBI" id="CHEBI:597326"/>
    </cofactor>
</comment>
<dbReference type="GO" id="GO:0009086">
    <property type="term" value="P:methionine biosynthetic process"/>
    <property type="evidence" value="ECO:0007669"/>
    <property type="project" value="UniProtKB-ARBA"/>
</dbReference>
<dbReference type="FunFam" id="3.40.640.10:FF:000046">
    <property type="entry name" value="Cystathionine gamma-lyase"/>
    <property type="match status" value="1"/>
</dbReference>
<accession>A0A1B9AT73</accession>
<evidence type="ECO:0000256" key="6">
    <source>
        <dbReference type="ARBA" id="ARBA00023239"/>
    </source>
</evidence>
<evidence type="ECO:0000313" key="13">
    <source>
        <dbReference type="EMBL" id="OCA87125.1"/>
    </source>
</evidence>
<dbReference type="GO" id="GO:0005737">
    <property type="term" value="C:cytoplasm"/>
    <property type="evidence" value="ECO:0007669"/>
    <property type="project" value="TreeGrafter"/>
</dbReference>
<dbReference type="EC" id="4.4.1.2" evidence="7"/>
<dbReference type="PIRSF" id="PIRSF001434">
    <property type="entry name" value="CGS"/>
    <property type="match status" value="1"/>
</dbReference>
<dbReference type="CDD" id="cd00614">
    <property type="entry name" value="CGS_like"/>
    <property type="match status" value="1"/>
</dbReference>
<dbReference type="Gene3D" id="3.90.1150.10">
    <property type="entry name" value="Aspartate Aminotransferase, domain 1"/>
    <property type="match status" value="1"/>
</dbReference>
<dbReference type="Gene3D" id="3.40.640.10">
    <property type="entry name" value="Type I PLP-dependent aspartate aminotransferase-like (Major domain)"/>
    <property type="match status" value="1"/>
</dbReference>
<comment type="caution">
    <text evidence="13">The sequence shown here is derived from an EMBL/GenBank/DDBJ whole genome shotgun (WGS) entry which is preliminary data.</text>
</comment>
<evidence type="ECO:0000256" key="7">
    <source>
        <dbReference type="ARBA" id="ARBA00047175"/>
    </source>
</evidence>
<dbReference type="InterPro" id="IPR054542">
    <property type="entry name" value="Cys_met_metab_PP"/>
</dbReference>
<dbReference type="PROSITE" id="PS00868">
    <property type="entry name" value="CYS_MET_METAB_PP"/>
    <property type="match status" value="1"/>
</dbReference>
<dbReference type="NCBIfam" id="TIGR01328">
    <property type="entry name" value="met_gam_lyase"/>
    <property type="match status" value="1"/>
</dbReference>
<evidence type="ECO:0000256" key="5">
    <source>
        <dbReference type="ARBA" id="ARBA00022898"/>
    </source>
</evidence>
<dbReference type="NCBIfam" id="NF005263">
    <property type="entry name" value="PRK06767.1"/>
    <property type="match status" value="1"/>
</dbReference>
<dbReference type="PANTHER" id="PTHR11808:SF80">
    <property type="entry name" value="CYSTATHIONINE GAMMA-LYASE"/>
    <property type="match status" value="1"/>
</dbReference>
<organism evidence="13 14">
    <name type="scientific">Pseudobacillus wudalianchiensis</name>
    <dbReference type="NCBI Taxonomy" id="1743143"/>
    <lineage>
        <taxon>Bacteria</taxon>
        <taxon>Bacillati</taxon>
        <taxon>Bacillota</taxon>
        <taxon>Bacilli</taxon>
        <taxon>Bacillales</taxon>
        <taxon>Bacillaceae</taxon>
        <taxon>Pseudobacillus</taxon>
    </lineage>
</organism>
<keyword evidence="5 11" id="KW-0663">Pyridoxal phosphate</keyword>
<dbReference type="EMBL" id="MAYT01000023">
    <property type="protein sequence ID" value="OCA87125.1"/>
    <property type="molecule type" value="Genomic_DNA"/>
</dbReference>
<reference evidence="14" key="1">
    <citation type="submission" date="2016-05" db="EMBL/GenBank/DDBJ databases">
        <authorList>
            <person name="Liu B."/>
            <person name="Wang J."/>
            <person name="Zhu Y."/>
            <person name="Liu G."/>
            <person name="Chen Q."/>
            <person name="Chen Z."/>
            <person name="Lan J."/>
            <person name="Che J."/>
            <person name="Ge C."/>
            <person name="Shi H."/>
            <person name="Pan Z."/>
            <person name="Liu X."/>
        </authorList>
    </citation>
    <scope>NUCLEOTIDE SEQUENCE [LARGE SCALE GENOMIC DNA]</scope>
    <source>
        <strain evidence="14">FJAT-27215</strain>
    </source>
</reference>
<evidence type="ECO:0000313" key="14">
    <source>
        <dbReference type="Proteomes" id="UP000092578"/>
    </source>
</evidence>
<evidence type="ECO:0000256" key="8">
    <source>
        <dbReference type="ARBA" id="ARBA00047199"/>
    </source>
</evidence>
<dbReference type="GO" id="GO:0047982">
    <property type="term" value="F:homocysteine desulfhydrase activity"/>
    <property type="evidence" value="ECO:0007669"/>
    <property type="project" value="UniProtKB-EC"/>
</dbReference>
<dbReference type="GO" id="GO:0030170">
    <property type="term" value="F:pyridoxal phosphate binding"/>
    <property type="evidence" value="ECO:0007669"/>
    <property type="project" value="InterPro"/>
</dbReference>
<feature type="modified residue" description="N6-(pyridoxal phosphate)lysine" evidence="11">
    <location>
        <position position="215"/>
    </location>
</feature>
<comment type="similarity">
    <text evidence="2">Belongs to the trans-sulfuration enzymes family. L-methionine gamma-lyase subfamily.</text>
</comment>
<dbReference type="GO" id="GO:0018826">
    <property type="term" value="F:methionine gamma-lyase activity"/>
    <property type="evidence" value="ECO:0007669"/>
    <property type="project" value="UniProtKB-EC"/>
</dbReference>
<evidence type="ECO:0000256" key="10">
    <source>
        <dbReference type="ARBA" id="ARBA00052699"/>
    </source>
</evidence>
<dbReference type="InterPro" id="IPR006237">
    <property type="entry name" value="L-Met_gamma_lys"/>
</dbReference>
<name>A0A1B9AT73_9BACI</name>
<evidence type="ECO:0000256" key="11">
    <source>
        <dbReference type="PIRSR" id="PIRSR001434-2"/>
    </source>
</evidence>
<evidence type="ECO:0000256" key="9">
    <source>
        <dbReference type="ARBA" id="ARBA00048780"/>
    </source>
</evidence>
<dbReference type="InterPro" id="IPR015421">
    <property type="entry name" value="PyrdxlP-dep_Trfase_major"/>
</dbReference>
<dbReference type="Proteomes" id="UP000092578">
    <property type="component" value="Unassembled WGS sequence"/>
</dbReference>
<dbReference type="SUPFAM" id="SSF53383">
    <property type="entry name" value="PLP-dependent transferases"/>
    <property type="match status" value="1"/>
</dbReference>
<dbReference type="InterPro" id="IPR000277">
    <property type="entry name" value="Cys/Met-Metab_PyrdxlP-dep_enz"/>
</dbReference>
<comment type="catalytic activity">
    <reaction evidence="10">
        <text>L-methionine + H2O = methanethiol + 2-oxobutanoate + NH4(+)</text>
        <dbReference type="Rhea" id="RHEA:23800"/>
        <dbReference type="ChEBI" id="CHEBI:15377"/>
        <dbReference type="ChEBI" id="CHEBI:16007"/>
        <dbReference type="ChEBI" id="CHEBI:16763"/>
        <dbReference type="ChEBI" id="CHEBI:28938"/>
        <dbReference type="ChEBI" id="CHEBI:57844"/>
        <dbReference type="EC" id="4.4.1.11"/>
    </reaction>
    <physiologicalReaction direction="left-to-right" evidence="10">
        <dbReference type="Rhea" id="RHEA:23801"/>
    </physiologicalReaction>
</comment>
<evidence type="ECO:0000256" key="1">
    <source>
        <dbReference type="ARBA" id="ARBA00001933"/>
    </source>
</evidence>
<evidence type="ECO:0000256" key="3">
    <source>
        <dbReference type="ARBA" id="ARBA00012222"/>
    </source>
</evidence>
<sequence length="412" mass="45235">MKGVEKVKEKFTNMETAVIHSGYDAKEHLGSLATPIFQTSTFTFESAEQGERRFAGEEDGFIYSRLGNPTVKALEERIAELEGAEAGLAFGSGMAAVSAILMALTKSGDHILCSQGVYGCTFGLLQLMEEKYQITHDFCSMETEEQLETLIRPETACIYVETPINPTMKLIDLELVAKIAKKHGIPVVVDNTFSSPYLQQPLKAGCDIVLHSATKYIGGHGDVIAGLAAGKKELIHTIAMTTLKDVGGVMSPFDAWLLLRGMKTLPVRMDRHCENAEYIVEQLKQHPAVQQVFYPGDATGGDYEIMQKQMKKGGGLISFEINGSKQHAQQLLNRLSLIKIAVSLGDAETLIQHPATMTHSGVPEQKRVQMGISDKLIRLSVGLEAKQDIWEDLQQALDQLMEVKTPIQSKQA</sequence>
<evidence type="ECO:0000256" key="12">
    <source>
        <dbReference type="RuleBase" id="RU362118"/>
    </source>
</evidence>
<evidence type="ECO:0000256" key="4">
    <source>
        <dbReference type="ARBA" id="ARBA00019040"/>
    </source>
</evidence>
<keyword evidence="6 13" id="KW-0456">Lyase</keyword>